<evidence type="ECO:0000259" key="4">
    <source>
        <dbReference type="PROSITE" id="PS50995"/>
    </source>
</evidence>
<dbReference type="PANTHER" id="PTHR33164">
    <property type="entry name" value="TRANSCRIPTIONAL REGULATOR, MARR FAMILY"/>
    <property type="match status" value="1"/>
</dbReference>
<dbReference type="PROSITE" id="PS50995">
    <property type="entry name" value="HTH_MARR_2"/>
    <property type="match status" value="1"/>
</dbReference>
<dbReference type="SMART" id="SM00347">
    <property type="entry name" value="HTH_MARR"/>
    <property type="match status" value="1"/>
</dbReference>
<evidence type="ECO:0000313" key="5">
    <source>
        <dbReference type="EMBL" id="RHM10356.1"/>
    </source>
</evidence>
<dbReference type="Proteomes" id="UP000284868">
    <property type="component" value="Unassembled WGS sequence"/>
</dbReference>
<keyword evidence="3" id="KW-0804">Transcription</keyword>
<dbReference type="GO" id="GO:0003677">
    <property type="term" value="F:DNA binding"/>
    <property type="evidence" value="ECO:0007669"/>
    <property type="project" value="UniProtKB-KW"/>
</dbReference>
<dbReference type="Pfam" id="PF22381">
    <property type="entry name" value="Staph_reg_Sar_Rot"/>
    <property type="match status" value="1"/>
</dbReference>
<feature type="domain" description="HTH marR-type" evidence="4">
    <location>
        <begin position="5"/>
        <end position="138"/>
    </location>
</feature>
<dbReference type="InterPro" id="IPR036390">
    <property type="entry name" value="WH_DNA-bd_sf"/>
</dbReference>
<dbReference type="OrthoDB" id="5461037at2"/>
<sequence length="142" mass="16590">MAGFNEDLLDAWLQLTLVIDNEKIVSGMPLNEILIYRYLYHHQAEDITATTLCQAIGMLKSQMNRTLTSMEEKELIHRVRSHKDKRQIFVHLNEAHISLYEQEHARILHIVDCLIERVGTENAKEALKLFQLIAQIAREEIR</sequence>
<dbReference type="InterPro" id="IPR039422">
    <property type="entry name" value="MarR/SlyA-like"/>
</dbReference>
<evidence type="ECO:0000313" key="6">
    <source>
        <dbReference type="Proteomes" id="UP000284868"/>
    </source>
</evidence>
<keyword evidence="6" id="KW-1185">Reference proteome</keyword>
<dbReference type="EMBL" id="QRPK01000028">
    <property type="protein sequence ID" value="RHM10356.1"/>
    <property type="molecule type" value="Genomic_DNA"/>
</dbReference>
<dbReference type="Gene3D" id="1.10.10.10">
    <property type="entry name" value="Winged helix-like DNA-binding domain superfamily/Winged helix DNA-binding domain"/>
    <property type="match status" value="1"/>
</dbReference>
<dbReference type="RefSeq" id="WP_004800415.1">
    <property type="nucleotide sequence ID" value="NZ_CABKNA010000002.1"/>
</dbReference>
<dbReference type="GeneID" id="92793847"/>
<accession>A0A415PCP5</accession>
<dbReference type="GO" id="GO:0006950">
    <property type="term" value="P:response to stress"/>
    <property type="evidence" value="ECO:0007669"/>
    <property type="project" value="TreeGrafter"/>
</dbReference>
<comment type="caution">
    <text evidence="5">The sequence shown here is derived from an EMBL/GenBank/DDBJ whole genome shotgun (WGS) entry which is preliminary data.</text>
</comment>
<dbReference type="PANTHER" id="PTHR33164:SF99">
    <property type="entry name" value="MARR FAMILY REGULATORY PROTEIN"/>
    <property type="match status" value="1"/>
</dbReference>
<organism evidence="5 6">
    <name type="scientific">Amedibacillus dolichus</name>
    <dbReference type="NCBI Taxonomy" id="31971"/>
    <lineage>
        <taxon>Bacteria</taxon>
        <taxon>Bacillati</taxon>
        <taxon>Bacillota</taxon>
        <taxon>Erysipelotrichia</taxon>
        <taxon>Erysipelotrichales</taxon>
        <taxon>Erysipelotrichaceae</taxon>
        <taxon>Amedibacillus</taxon>
    </lineage>
</organism>
<evidence type="ECO:0000256" key="1">
    <source>
        <dbReference type="ARBA" id="ARBA00023015"/>
    </source>
</evidence>
<gene>
    <name evidence="5" type="ORF">DWZ83_06325</name>
</gene>
<protein>
    <submittedName>
        <fullName evidence="5">MarR family transcriptional regulator</fullName>
    </submittedName>
</protein>
<evidence type="ECO:0000256" key="2">
    <source>
        <dbReference type="ARBA" id="ARBA00023125"/>
    </source>
</evidence>
<dbReference type="InterPro" id="IPR036388">
    <property type="entry name" value="WH-like_DNA-bd_sf"/>
</dbReference>
<reference evidence="5 6" key="1">
    <citation type="submission" date="2018-08" db="EMBL/GenBank/DDBJ databases">
        <title>A genome reference for cultivated species of the human gut microbiota.</title>
        <authorList>
            <person name="Zou Y."/>
            <person name="Xue W."/>
            <person name="Luo G."/>
        </authorList>
    </citation>
    <scope>NUCLEOTIDE SEQUENCE [LARGE SCALE GENOMIC DNA]</scope>
    <source>
        <strain evidence="5 6">AF35-6BH</strain>
    </source>
</reference>
<keyword evidence="2" id="KW-0238">DNA-binding</keyword>
<keyword evidence="1" id="KW-0805">Transcription regulation</keyword>
<dbReference type="InterPro" id="IPR000835">
    <property type="entry name" value="HTH_MarR-typ"/>
</dbReference>
<dbReference type="GO" id="GO:0003700">
    <property type="term" value="F:DNA-binding transcription factor activity"/>
    <property type="evidence" value="ECO:0007669"/>
    <property type="project" value="InterPro"/>
</dbReference>
<dbReference type="InterPro" id="IPR055166">
    <property type="entry name" value="Transc_reg_Sar_Rot_HTH"/>
</dbReference>
<proteinExistence type="predicted"/>
<dbReference type="AlphaFoldDB" id="A0A415PCP5"/>
<name>A0A415PCP5_9FIRM</name>
<dbReference type="SUPFAM" id="SSF46785">
    <property type="entry name" value="Winged helix' DNA-binding domain"/>
    <property type="match status" value="1"/>
</dbReference>
<evidence type="ECO:0000256" key="3">
    <source>
        <dbReference type="ARBA" id="ARBA00023163"/>
    </source>
</evidence>